<dbReference type="InterPro" id="IPR007696">
    <property type="entry name" value="DNA_mismatch_repair_MutS_core"/>
</dbReference>
<dbReference type="Gene3D" id="3.30.420.110">
    <property type="entry name" value="MutS, connector domain"/>
    <property type="match status" value="1"/>
</dbReference>
<keyword evidence="7" id="KW-0234">DNA repair</keyword>
<dbReference type="PIRSF" id="PIRSF005813">
    <property type="entry name" value="MSH2"/>
    <property type="match status" value="1"/>
</dbReference>
<evidence type="ECO:0000256" key="7">
    <source>
        <dbReference type="ARBA" id="ARBA00023204"/>
    </source>
</evidence>
<dbReference type="InterPro" id="IPR000432">
    <property type="entry name" value="DNA_mismatch_repair_MutS_C"/>
</dbReference>
<dbReference type="Gene3D" id="3.40.50.300">
    <property type="entry name" value="P-loop containing nucleotide triphosphate hydrolases"/>
    <property type="match status" value="1"/>
</dbReference>
<dbReference type="PROSITE" id="PS00486">
    <property type="entry name" value="DNA_MISMATCH_REPAIR_2"/>
    <property type="match status" value="1"/>
</dbReference>
<dbReference type="InterPro" id="IPR036187">
    <property type="entry name" value="DNA_mismatch_repair_MutS_sf"/>
</dbReference>
<keyword evidence="3" id="KW-0547">Nucleotide-binding</keyword>
<dbReference type="GO" id="GO:0006298">
    <property type="term" value="P:mismatch repair"/>
    <property type="evidence" value="ECO:0007669"/>
    <property type="project" value="InterPro"/>
</dbReference>
<comment type="subcellular location">
    <subcellularLocation>
        <location evidence="1">Nucleus</location>
    </subcellularLocation>
</comment>
<evidence type="ECO:0000256" key="6">
    <source>
        <dbReference type="ARBA" id="ARBA00023125"/>
    </source>
</evidence>
<dbReference type="SMART" id="SM00533">
    <property type="entry name" value="MUTSd"/>
    <property type="match status" value="1"/>
</dbReference>
<dbReference type="SMART" id="SM00534">
    <property type="entry name" value="MUTSac"/>
    <property type="match status" value="1"/>
</dbReference>
<reference evidence="10" key="1">
    <citation type="submission" date="2020-06" db="EMBL/GenBank/DDBJ databases">
        <authorList>
            <person name="Ji K."/>
            <person name="Li J."/>
        </authorList>
    </citation>
    <scope>NUCLEOTIDE SEQUENCE</scope>
    <source>
        <strain evidence="10">JKM2019</strain>
        <tissue evidence="10">Whole body</tissue>
    </source>
</reference>
<evidence type="ECO:0000256" key="1">
    <source>
        <dbReference type="ARBA" id="ARBA00004123"/>
    </source>
</evidence>
<dbReference type="SUPFAM" id="SSF48334">
    <property type="entry name" value="DNA repair protein MutS, domain III"/>
    <property type="match status" value="1"/>
</dbReference>
<dbReference type="PANTHER" id="PTHR11361:SF35">
    <property type="entry name" value="DNA MISMATCH REPAIR PROTEIN MSH2"/>
    <property type="match status" value="1"/>
</dbReference>
<dbReference type="Pfam" id="PF01624">
    <property type="entry name" value="MutS_I"/>
    <property type="match status" value="1"/>
</dbReference>
<dbReference type="Pfam" id="PF05192">
    <property type="entry name" value="MutS_III"/>
    <property type="match status" value="1"/>
</dbReference>
<organism evidence="10">
    <name type="scientific">Dermatophagoides farinae</name>
    <name type="common">American house dust mite</name>
    <dbReference type="NCBI Taxonomy" id="6954"/>
    <lineage>
        <taxon>Eukaryota</taxon>
        <taxon>Metazoa</taxon>
        <taxon>Ecdysozoa</taxon>
        <taxon>Arthropoda</taxon>
        <taxon>Chelicerata</taxon>
        <taxon>Arachnida</taxon>
        <taxon>Acari</taxon>
        <taxon>Acariformes</taxon>
        <taxon>Sarcoptiformes</taxon>
        <taxon>Astigmata</taxon>
        <taxon>Psoroptidia</taxon>
        <taxon>Analgoidea</taxon>
        <taxon>Pyroglyphidae</taxon>
        <taxon>Dermatophagoidinae</taxon>
        <taxon>Dermatophagoides</taxon>
    </lineage>
</organism>
<dbReference type="Proteomes" id="UP000828236">
    <property type="component" value="Unassembled WGS sequence"/>
</dbReference>
<dbReference type="Gene3D" id="3.40.1170.10">
    <property type="entry name" value="DNA repair protein MutS, domain I"/>
    <property type="match status" value="1"/>
</dbReference>
<dbReference type="GO" id="GO:0005524">
    <property type="term" value="F:ATP binding"/>
    <property type="evidence" value="ECO:0007669"/>
    <property type="project" value="UniProtKB-KW"/>
</dbReference>
<dbReference type="InterPro" id="IPR027417">
    <property type="entry name" value="P-loop_NTPase"/>
</dbReference>
<dbReference type="GO" id="GO:0030983">
    <property type="term" value="F:mismatched DNA binding"/>
    <property type="evidence" value="ECO:0007669"/>
    <property type="project" value="InterPro"/>
</dbReference>
<dbReference type="GO" id="GO:0032301">
    <property type="term" value="C:MutSalpha complex"/>
    <property type="evidence" value="ECO:0007669"/>
    <property type="project" value="TreeGrafter"/>
</dbReference>
<evidence type="ECO:0000256" key="5">
    <source>
        <dbReference type="ARBA" id="ARBA00022840"/>
    </source>
</evidence>
<dbReference type="OrthoDB" id="6499878at2759"/>
<evidence type="ECO:0000313" key="10">
    <source>
        <dbReference type="EMBL" id="KAH7646056.1"/>
    </source>
</evidence>
<dbReference type="SUPFAM" id="SSF52540">
    <property type="entry name" value="P-loop containing nucleoside triphosphate hydrolases"/>
    <property type="match status" value="1"/>
</dbReference>
<dbReference type="InterPro" id="IPR016151">
    <property type="entry name" value="DNA_mismatch_repair_MutS_N"/>
</dbReference>
<dbReference type="InterPro" id="IPR011184">
    <property type="entry name" value="DNA_mismatch_repair_Msh2"/>
</dbReference>
<proteinExistence type="inferred from homology"/>
<evidence type="ECO:0000259" key="9">
    <source>
        <dbReference type="PROSITE" id="PS00486"/>
    </source>
</evidence>
<dbReference type="PANTHER" id="PTHR11361">
    <property type="entry name" value="DNA MISMATCH REPAIR PROTEIN MUTS FAMILY MEMBER"/>
    <property type="match status" value="1"/>
</dbReference>
<dbReference type="Pfam" id="PF05188">
    <property type="entry name" value="MutS_II"/>
    <property type="match status" value="1"/>
</dbReference>
<feature type="domain" description="DNA mismatch repair proteins mutS family" evidence="9">
    <location>
        <begin position="751"/>
        <end position="767"/>
    </location>
</feature>
<comment type="caution">
    <text evidence="10">The sequence shown here is derived from an EMBL/GenBank/DDBJ whole genome shotgun (WGS) entry which is preliminary data.</text>
</comment>
<dbReference type="GO" id="GO:0140664">
    <property type="term" value="F:ATP-dependent DNA damage sensor activity"/>
    <property type="evidence" value="ECO:0007669"/>
    <property type="project" value="InterPro"/>
</dbReference>
<evidence type="ECO:0000256" key="3">
    <source>
        <dbReference type="ARBA" id="ARBA00022741"/>
    </source>
</evidence>
<evidence type="ECO:0000256" key="2">
    <source>
        <dbReference type="ARBA" id="ARBA00006271"/>
    </source>
</evidence>
<keyword evidence="4" id="KW-0227">DNA damage</keyword>
<keyword evidence="5" id="KW-0067">ATP-binding</keyword>
<gene>
    <name evidence="10" type="ORF">HUG17_1594</name>
</gene>
<keyword evidence="6" id="KW-0238">DNA-binding</keyword>
<dbReference type="EMBL" id="SDOV01000001">
    <property type="protein sequence ID" value="KAH7646056.1"/>
    <property type="molecule type" value="Genomic_DNA"/>
</dbReference>
<dbReference type="InterPro" id="IPR007695">
    <property type="entry name" value="DNA_mismatch_repair_MutS-lik_N"/>
</dbReference>
<dbReference type="InterPro" id="IPR036678">
    <property type="entry name" value="MutS_con_dom_sf"/>
</dbReference>
<sequence>MANNDISGSKNDIIFDSEFIQFYLEIRKSQGENVFILFNHGSYYTLHDSNAEYVSKNFLNTTESLKNFQTKNHHTVVYTCISQTRFPSLIRHLLIENNFAVEIYSKTNPKSNIKQWRLEIEASPGYLGPFENLLYEADVNISIQLSAVYILDDENDDRNNHVSVVSIDPIACQIFLGHFQDNDCLRQLETILVRSNPKECFIPNAGNSTKKLSQLLKRNRVMIRKYSVQYQSDNYQLATVLKNLAVPECREMVENFLQQTVNINEVLCPLKPLLLKQKLLVTEAENITSDASLNYPFGCFFIKLLNPKQFLRLDLSSIQHLHLFPSKLDSKSKHSLFQILNRCKTYCGMKLLEQFLRQPSTDYTTIQTRLDIVEFFSENPAIMDSIREQILPRIPDMTKLYKKLNTGRYQIKDVFQLYFVLDYLRRLKTVFDNHGQQFPLVVQRMLINKLSKYLAQTNRLYMRLVQVLDLDNYAQSGEFKLNVKTFPELTEVNSLMQQFAKRVREEHRMLQNKYDDGISLEQNKDIGWFYEINKKTIGTIGVKSVVYRTISSKSEKSMKFLTRLLTEINDEFSTLGKHFEKLSQNCIRLVLKECQDDLYRISSLQSYVSLLDILTSFAKVATDSPVPFTKPKILAQGSNEIELKQFRHPILESINGGQFVPNDIRFNQSRKVFIITGPNMGGKSTLLRSVALSVLMAQIGCFVPCESARISLTDAIYTRMSSSDDQSLGMSTFMAEMYEIAGILKSATQNSLILIDELGRSTSTNDGFGLAQSIIEHIAREIRAYTLFATHFHNLGLSLSKGLLHRLHMQSSFNELQQLIIHYRALPDEESQYNSQSFGIEVMKSVGMPEHLIRAAQDRLERIYDSTIDSRIFNQVIDTIIDDFSLSSSIEKIFDLV</sequence>
<dbReference type="Pfam" id="PF00488">
    <property type="entry name" value="MutS_V"/>
    <property type="match status" value="1"/>
</dbReference>
<evidence type="ECO:0000256" key="8">
    <source>
        <dbReference type="ARBA" id="ARBA00023242"/>
    </source>
</evidence>
<dbReference type="InterPro" id="IPR045076">
    <property type="entry name" value="MutS"/>
</dbReference>
<dbReference type="AlphaFoldDB" id="A0A9D4SLP1"/>
<evidence type="ECO:0000256" key="4">
    <source>
        <dbReference type="ARBA" id="ARBA00022763"/>
    </source>
</evidence>
<accession>A0A9D4SLP1</accession>
<dbReference type="Gene3D" id="1.10.1420.10">
    <property type="match status" value="1"/>
</dbReference>
<reference evidence="10" key="2">
    <citation type="journal article" date="2021" name="World Allergy Organ. J.">
        <title>Chromosome-level assembly of Dermatophagoides farinae genome and transcriptome reveals two novel allergens Der f 37 and Der f 39.</title>
        <authorList>
            <person name="Chen J."/>
            <person name="Cai Z."/>
            <person name="Fan D."/>
            <person name="Hu J."/>
            <person name="Hou Y."/>
            <person name="He Y."/>
            <person name="Zhang Z."/>
            <person name="Zhao Z."/>
            <person name="Gao P."/>
            <person name="Hu W."/>
            <person name="Sun J."/>
            <person name="Li J."/>
            <person name="Ji K."/>
        </authorList>
    </citation>
    <scope>NUCLEOTIDE SEQUENCE</scope>
    <source>
        <strain evidence="10">JKM2019</strain>
    </source>
</reference>
<protein>
    <recommendedName>
        <fullName evidence="9">DNA mismatch repair proteins mutS family domain-containing protein</fullName>
    </recommendedName>
</protein>
<dbReference type="GO" id="GO:0006312">
    <property type="term" value="P:mitotic recombination"/>
    <property type="evidence" value="ECO:0007669"/>
    <property type="project" value="TreeGrafter"/>
</dbReference>
<comment type="similarity">
    <text evidence="2">Belongs to the DNA mismatch repair MutS family.</text>
</comment>
<keyword evidence="8" id="KW-0539">Nucleus</keyword>
<dbReference type="InterPro" id="IPR007860">
    <property type="entry name" value="DNA_mmatch_repair_MutS_con_dom"/>
</dbReference>
<name>A0A9D4SLP1_DERFA</name>